<dbReference type="AlphaFoldDB" id="A0A1D2A0J7"/>
<dbReference type="GO" id="GO:0003688">
    <property type="term" value="F:DNA replication origin binding"/>
    <property type="evidence" value="ECO:0007669"/>
    <property type="project" value="UniProtKB-UniRule"/>
</dbReference>
<evidence type="ECO:0000313" key="8">
    <source>
        <dbReference type="EMBL" id="JAT72706.1"/>
    </source>
</evidence>
<comment type="subcellular location">
    <subcellularLocation>
        <location evidence="1 5">Nucleus</location>
    </subcellularLocation>
</comment>
<comment type="function">
    <text evidence="5">Component of the origin recognition complex (ORC) that binds origins of replication. DNA-binding is ATP-dependent. ORC is required to assemble the pre-replication complex necessary to initiate DNA replication.</text>
</comment>
<evidence type="ECO:0000259" key="6">
    <source>
        <dbReference type="Pfam" id="PF04084"/>
    </source>
</evidence>
<dbReference type="GO" id="GO:0005664">
    <property type="term" value="C:nuclear origin of replication recognition complex"/>
    <property type="evidence" value="ECO:0007669"/>
    <property type="project" value="UniProtKB-UniRule"/>
</dbReference>
<feature type="domain" description="Origin recognition complex subunit 2 winged-helix" evidence="7">
    <location>
        <begin position="163"/>
        <end position="220"/>
    </location>
</feature>
<sequence length="233" mass="25981">MSSLTTSMGQVVIARGLASRQGSYQGRGVAWMPSLCDTPSYATNLPLPFIHTLLSGLRDPTSQRQLALLAAVPNVHLAASVDHVNAALLWDLQTRDRFAWVWHHVPTYAPYLQEVVHAAIAPLLVGRREEEAKKGALVVLASLSHNAREVFRLLSEQQLGPDGEQGIAFDRLFQLCREQFLVSNETLLSSFLTEFRDHDLLKARRTTEGFDLLHLPFAPDHLQQLLEDLVSLT</sequence>
<dbReference type="GO" id="GO:0006260">
    <property type="term" value="P:DNA replication"/>
    <property type="evidence" value="ECO:0007669"/>
    <property type="project" value="UniProtKB-UniRule"/>
</dbReference>
<comment type="similarity">
    <text evidence="2 5">Belongs to the ORC2 family.</text>
</comment>
<dbReference type="InterPro" id="IPR056773">
    <property type="entry name" value="WHD_ORC2"/>
</dbReference>
<protein>
    <recommendedName>
        <fullName evidence="5">Origin recognition complex subunit 2</fullName>
    </recommendedName>
</protein>
<keyword evidence="4 5" id="KW-0539">Nucleus</keyword>
<evidence type="ECO:0000256" key="5">
    <source>
        <dbReference type="RuleBase" id="RU368084"/>
    </source>
</evidence>
<dbReference type="Pfam" id="PF24882">
    <property type="entry name" value="WHD_ORC2"/>
    <property type="match status" value="1"/>
</dbReference>
<proteinExistence type="inferred from homology"/>
<dbReference type="PANTHER" id="PTHR14052">
    <property type="entry name" value="ORIGIN RECOGNITION COMPLEX SUBUNIT 2"/>
    <property type="match status" value="1"/>
</dbReference>
<name>A0A1D2A0J7_AUXPR</name>
<accession>A0A1D2A0J7</accession>
<dbReference type="InterPro" id="IPR056772">
    <property type="entry name" value="RecA-like_ORC2"/>
</dbReference>
<dbReference type="PANTHER" id="PTHR14052:SF0">
    <property type="entry name" value="ORIGIN RECOGNITION COMPLEX SUBUNIT 2"/>
    <property type="match status" value="1"/>
</dbReference>
<dbReference type="Pfam" id="PF04084">
    <property type="entry name" value="RecA-like_ORC2"/>
    <property type="match status" value="1"/>
</dbReference>
<gene>
    <name evidence="8" type="ORF">g.40252</name>
</gene>
<comment type="subunit">
    <text evidence="5">Component of the origin recognition complex (ORC).</text>
</comment>
<evidence type="ECO:0000256" key="4">
    <source>
        <dbReference type="ARBA" id="ARBA00023242"/>
    </source>
</evidence>
<evidence type="ECO:0000256" key="3">
    <source>
        <dbReference type="ARBA" id="ARBA00022705"/>
    </source>
</evidence>
<reference evidence="8" key="1">
    <citation type="submission" date="2015-08" db="EMBL/GenBank/DDBJ databases">
        <authorList>
            <person name="Babu N.S."/>
            <person name="Beckwith C.J."/>
            <person name="Beseler K.G."/>
            <person name="Brison A."/>
            <person name="Carone J.V."/>
            <person name="Caskin T.P."/>
            <person name="Diamond M."/>
            <person name="Durham M.E."/>
            <person name="Foxe J.M."/>
            <person name="Go M."/>
            <person name="Henderson B.A."/>
            <person name="Jones I.B."/>
            <person name="McGettigan J.A."/>
            <person name="Micheletti S.J."/>
            <person name="Nasrallah M.E."/>
            <person name="Ortiz D."/>
            <person name="Piller C.R."/>
            <person name="Privatt S.R."/>
            <person name="Schneider S.L."/>
            <person name="Sharp S."/>
            <person name="Smith T.C."/>
            <person name="Stanton J.D."/>
            <person name="Ullery H.E."/>
            <person name="Wilson R.J."/>
            <person name="Serrano M.G."/>
            <person name="Buck G."/>
            <person name="Lee V."/>
            <person name="Wang Y."/>
            <person name="Carvalho R."/>
            <person name="Voegtly L."/>
            <person name="Shi R."/>
            <person name="Duckworth R."/>
            <person name="Johnson A."/>
            <person name="Loviza R."/>
            <person name="Walstead R."/>
            <person name="Shah Z."/>
            <person name="Kiflezghi M."/>
            <person name="Wade K."/>
            <person name="Ball S.L."/>
            <person name="Bradley K.W."/>
            <person name="Asai D.J."/>
            <person name="Bowman C.A."/>
            <person name="Russell D.A."/>
            <person name="Pope W.H."/>
            <person name="Jacobs-Sera D."/>
            <person name="Hendrix R.W."/>
            <person name="Hatfull G.F."/>
        </authorList>
    </citation>
    <scope>NUCLEOTIDE SEQUENCE</scope>
</reference>
<organism evidence="8">
    <name type="scientific">Auxenochlorella protothecoides</name>
    <name type="common">Green microalga</name>
    <name type="synonym">Chlorella protothecoides</name>
    <dbReference type="NCBI Taxonomy" id="3075"/>
    <lineage>
        <taxon>Eukaryota</taxon>
        <taxon>Viridiplantae</taxon>
        <taxon>Chlorophyta</taxon>
        <taxon>core chlorophytes</taxon>
        <taxon>Trebouxiophyceae</taxon>
        <taxon>Chlorellales</taxon>
        <taxon>Chlorellaceae</taxon>
        <taxon>Auxenochlorella</taxon>
    </lineage>
</organism>
<dbReference type="EMBL" id="GDKF01005916">
    <property type="protein sequence ID" value="JAT72706.1"/>
    <property type="molecule type" value="Transcribed_RNA"/>
</dbReference>
<keyword evidence="3 5" id="KW-0235">DNA replication</keyword>
<evidence type="ECO:0000259" key="7">
    <source>
        <dbReference type="Pfam" id="PF24882"/>
    </source>
</evidence>
<dbReference type="InterPro" id="IPR007220">
    <property type="entry name" value="ORC2"/>
</dbReference>
<evidence type="ECO:0000256" key="2">
    <source>
        <dbReference type="ARBA" id="ARBA00007421"/>
    </source>
</evidence>
<feature type="domain" description="Origin recognition complex subunit 2 RecA-like" evidence="6">
    <location>
        <begin position="56"/>
        <end position="105"/>
    </location>
</feature>
<evidence type="ECO:0000256" key="1">
    <source>
        <dbReference type="ARBA" id="ARBA00004123"/>
    </source>
</evidence>